<dbReference type="GO" id="GO:0005634">
    <property type="term" value="C:nucleus"/>
    <property type="evidence" value="ECO:0007669"/>
    <property type="project" value="TreeGrafter"/>
</dbReference>
<dbReference type="SMART" id="SM00175">
    <property type="entry name" value="RAB"/>
    <property type="match status" value="1"/>
</dbReference>
<dbReference type="Pfam" id="PF00071">
    <property type="entry name" value="Ras"/>
    <property type="match status" value="1"/>
</dbReference>
<accession>A0A482X2E9</accession>
<dbReference type="InterPro" id="IPR001806">
    <property type="entry name" value="Small_GTPase"/>
</dbReference>
<dbReference type="STRING" id="195883.A0A482X2E9"/>
<dbReference type="PROSITE" id="PS51419">
    <property type="entry name" value="RAB"/>
    <property type="match status" value="1"/>
</dbReference>
<gene>
    <name evidence="2" type="ORF">LSTR_LSTR002422</name>
</gene>
<feature type="compositionally biased region" description="Pro residues" evidence="1">
    <location>
        <begin position="334"/>
        <end position="346"/>
    </location>
</feature>
<reference evidence="2 3" key="1">
    <citation type="journal article" date="2017" name="Gigascience">
        <title>Genome sequence of the small brown planthopper, Laodelphax striatellus.</title>
        <authorList>
            <person name="Zhu J."/>
            <person name="Jiang F."/>
            <person name="Wang X."/>
            <person name="Yang P."/>
            <person name="Bao Y."/>
            <person name="Zhao W."/>
            <person name="Wang W."/>
            <person name="Lu H."/>
            <person name="Wang Q."/>
            <person name="Cui N."/>
            <person name="Li J."/>
            <person name="Chen X."/>
            <person name="Luo L."/>
            <person name="Yu J."/>
            <person name="Kang L."/>
            <person name="Cui F."/>
        </authorList>
    </citation>
    <scope>NUCLEOTIDE SEQUENCE [LARGE SCALE GENOMIC DNA]</scope>
    <source>
        <strain evidence="2">Lst14</strain>
    </source>
</reference>
<dbReference type="GO" id="GO:0003924">
    <property type="term" value="F:GTPase activity"/>
    <property type="evidence" value="ECO:0007669"/>
    <property type="project" value="InterPro"/>
</dbReference>
<feature type="compositionally biased region" description="Basic and acidic residues" evidence="1">
    <location>
        <begin position="577"/>
        <end position="596"/>
    </location>
</feature>
<dbReference type="SUPFAM" id="SSF52540">
    <property type="entry name" value="P-loop containing nucleoside triphosphate hydrolases"/>
    <property type="match status" value="1"/>
</dbReference>
<organism evidence="2 3">
    <name type="scientific">Laodelphax striatellus</name>
    <name type="common">Small brown planthopper</name>
    <name type="synonym">Delphax striatella</name>
    <dbReference type="NCBI Taxonomy" id="195883"/>
    <lineage>
        <taxon>Eukaryota</taxon>
        <taxon>Metazoa</taxon>
        <taxon>Ecdysozoa</taxon>
        <taxon>Arthropoda</taxon>
        <taxon>Hexapoda</taxon>
        <taxon>Insecta</taxon>
        <taxon>Pterygota</taxon>
        <taxon>Neoptera</taxon>
        <taxon>Paraneoptera</taxon>
        <taxon>Hemiptera</taxon>
        <taxon>Auchenorrhyncha</taxon>
        <taxon>Fulgoroidea</taxon>
        <taxon>Delphacidae</taxon>
        <taxon>Criomorphinae</taxon>
        <taxon>Laodelphax</taxon>
    </lineage>
</organism>
<feature type="region of interest" description="Disordered" evidence="1">
    <location>
        <begin position="304"/>
        <end position="383"/>
    </location>
</feature>
<dbReference type="AlphaFoldDB" id="A0A482X2E9"/>
<feature type="compositionally biased region" description="Low complexity" evidence="1">
    <location>
        <begin position="324"/>
        <end position="333"/>
    </location>
</feature>
<dbReference type="GO" id="GO:0005525">
    <property type="term" value="F:GTP binding"/>
    <property type="evidence" value="ECO:0007669"/>
    <property type="project" value="InterPro"/>
</dbReference>
<protein>
    <recommendedName>
        <fullName evidence="4">Rab-like protein 6</fullName>
    </recommendedName>
</protein>
<name>A0A482X2E9_LAOST</name>
<evidence type="ECO:0000256" key="1">
    <source>
        <dbReference type="SAM" id="MobiDB-lite"/>
    </source>
</evidence>
<dbReference type="InterPro" id="IPR027417">
    <property type="entry name" value="P-loop_NTPase"/>
</dbReference>
<dbReference type="InParanoid" id="A0A482X2E9"/>
<dbReference type="PANTHER" id="PTHR14932">
    <property type="entry name" value="RAS GTPASE-RELATED"/>
    <property type="match status" value="1"/>
</dbReference>
<dbReference type="Gene3D" id="3.40.50.300">
    <property type="entry name" value="P-loop containing nucleotide triphosphate hydrolases"/>
    <property type="match status" value="1"/>
</dbReference>
<sequence>MLSAIKRLAGKTENGIVPGTSPGHQTMSQNLQRKFAKGVQYNMKIIIKGDRNTGKSCLFNRLQGKKFVEEYTQTEEIQVASIQWSYKAADDVVKVEVWDVVDKGKKRIPIEGLKLGAVPEQAPALDAEFLDVFKGTNGVILTMDITKTWTFDYVQRELPKIPEHIPVLVLGNHCDMAHHRTVTADHVLYFIESIQRPKDSAQIRYTESSMSNGFGLKYIHKFFCLPFLQLQRETLIGLLERNKTEAEITVHELDIYQESEDADYDRFLEQLTSKRRQMAESHGQAALAQSQSSYSFAAQHSATAPTASDLTSKMRSLSMPEVKPAMTSSAPSPSVAPSPTPRPTTNPLPLASNGQPIVEPPNHHSTGNGIMAKFFGKKDGGEDKTGHPAALVLDGVLDMSVKSVEEFVPDGGELDNSFLEENHQGQLSSNVASALKNADPMDSDSDTETTGNPLVTGFQDDLDPDEISVTENIRPPPLTTIKPPIINEPEKEDKSGAKSDKDEELEVKISEDVLDDWMTRASPTGRVSPEGGEDSGPGGMESSDSTARLTSSKLAKEKSGDREKSSRSKQHKKKSSKEKSSSDKQRSDKGSKEERRSKKKKASSKSSNHSGSGDGHDELEDFLNSNNSGYEVF</sequence>
<dbReference type="InterPro" id="IPR040385">
    <property type="entry name" value="RABL6"/>
</dbReference>
<evidence type="ECO:0000313" key="3">
    <source>
        <dbReference type="Proteomes" id="UP000291343"/>
    </source>
</evidence>
<dbReference type="PANTHER" id="PTHR14932:SF1">
    <property type="entry name" value="RAB-LIKE PROTEIN 6"/>
    <property type="match status" value="1"/>
</dbReference>
<dbReference type="EMBL" id="QKKF02019433">
    <property type="protein sequence ID" value="RZF40019.1"/>
    <property type="molecule type" value="Genomic_DNA"/>
</dbReference>
<evidence type="ECO:0000313" key="2">
    <source>
        <dbReference type="EMBL" id="RZF40019.1"/>
    </source>
</evidence>
<evidence type="ECO:0008006" key="4">
    <source>
        <dbReference type="Google" id="ProtNLM"/>
    </source>
</evidence>
<comment type="caution">
    <text evidence="2">The sequence shown here is derived from an EMBL/GenBank/DDBJ whole genome shotgun (WGS) entry which is preliminary data.</text>
</comment>
<feature type="compositionally biased region" description="Basic and acidic residues" evidence="1">
    <location>
        <begin position="554"/>
        <end position="566"/>
    </location>
</feature>
<dbReference type="GO" id="GO:0005829">
    <property type="term" value="C:cytosol"/>
    <property type="evidence" value="ECO:0007669"/>
    <property type="project" value="TreeGrafter"/>
</dbReference>
<feature type="compositionally biased region" description="Polar residues" evidence="1">
    <location>
        <begin position="304"/>
        <end position="315"/>
    </location>
</feature>
<dbReference type="OrthoDB" id="207081at2759"/>
<feature type="region of interest" description="Disordered" evidence="1">
    <location>
        <begin position="436"/>
        <end position="633"/>
    </location>
</feature>
<keyword evidence="3" id="KW-1185">Reference proteome</keyword>
<dbReference type="PRINTS" id="PR00449">
    <property type="entry name" value="RASTRNSFRMNG"/>
</dbReference>
<feature type="compositionally biased region" description="Basic and acidic residues" evidence="1">
    <location>
        <begin position="488"/>
        <end position="511"/>
    </location>
</feature>
<proteinExistence type="predicted"/>
<feature type="compositionally biased region" description="Basic residues" evidence="1">
    <location>
        <begin position="567"/>
        <end position="576"/>
    </location>
</feature>
<dbReference type="Pfam" id="PF08477">
    <property type="entry name" value="Roc"/>
    <property type="match status" value="1"/>
</dbReference>
<feature type="compositionally biased region" description="Polar residues" evidence="1">
    <location>
        <begin position="623"/>
        <end position="633"/>
    </location>
</feature>
<dbReference type="Proteomes" id="UP000291343">
    <property type="component" value="Unassembled WGS sequence"/>
</dbReference>